<dbReference type="EMBL" id="JH993059">
    <property type="protein sequence ID" value="EKX37422.1"/>
    <property type="molecule type" value="Genomic_DNA"/>
</dbReference>
<reference evidence="3" key="2">
    <citation type="submission" date="2012-11" db="EMBL/GenBank/DDBJ databases">
        <authorList>
            <person name="Kuo A."/>
            <person name="Curtis B.A."/>
            <person name="Tanifuji G."/>
            <person name="Burki F."/>
            <person name="Gruber A."/>
            <person name="Irimia M."/>
            <person name="Maruyama S."/>
            <person name="Arias M.C."/>
            <person name="Ball S.G."/>
            <person name="Gile G.H."/>
            <person name="Hirakawa Y."/>
            <person name="Hopkins J.F."/>
            <person name="Rensing S.A."/>
            <person name="Schmutz J."/>
            <person name="Symeonidi A."/>
            <person name="Elias M."/>
            <person name="Eveleigh R.J."/>
            <person name="Herman E.K."/>
            <person name="Klute M.J."/>
            <person name="Nakayama T."/>
            <person name="Obornik M."/>
            <person name="Reyes-Prieto A."/>
            <person name="Armbrust E.V."/>
            <person name="Aves S.J."/>
            <person name="Beiko R.G."/>
            <person name="Coutinho P."/>
            <person name="Dacks J.B."/>
            <person name="Durnford D.G."/>
            <person name="Fast N.M."/>
            <person name="Green B.R."/>
            <person name="Grisdale C."/>
            <person name="Hempe F."/>
            <person name="Henrissat B."/>
            <person name="Hoppner M.P."/>
            <person name="Ishida K.-I."/>
            <person name="Kim E."/>
            <person name="Koreny L."/>
            <person name="Kroth P.G."/>
            <person name="Liu Y."/>
            <person name="Malik S.-B."/>
            <person name="Maier U.G."/>
            <person name="McRose D."/>
            <person name="Mock T."/>
            <person name="Neilson J.A."/>
            <person name="Onodera N.T."/>
            <person name="Poole A.M."/>
            <person name="Pritham E.J."/>
            <person name="Richards T.A."/>
            <person name="Rocap G."/>
            <person name="Roy S.W."/>
            <person name="Sarai C."/>
            <person name="Schaack S."/>
            <person name="Shirato S."/>
            <person name="Slamovits C.H."/>
            <person name="Spencer D.F."/>
            <person name="Suzuki S."/>
            <person name="Worden A.Z."/>
            <person name="Zauner S."/>
            <person name="Barry K."/>
            <person name="Bell C."/>
            <person name="Bharti A.K."/>
            <person name="Crow J.A."/>
            <person name="Grimwood J."/>
            <person name="Kramer R."/>
            <person name="Lindquist E."/>
            <person name="Lucas S."/>
            <person name="Salamov A."/>
            <person name="McFadden G.I."/>
            <person name="Lane C.E."/>
            <person name="Keeling P.J."/>
            <person name="Gray M.W."/>
            <person name="Grigoriev I.V."/>
            <person name="Archibald J.M."/>
        </authorList>
    </citation>
    <scope>NUCLEOTIDE SEQUENCE</scope>
    <source>
        <strain evidence="3">CCMP2712</strain>
    </source>
</reference>
<dbReference type="GeneID" id="17294161"/>
<reference evidence="2" key="3">
    <citation type="submission" date="2015-06" db="UniProtKB">
        <authorList>
            <consortium name="EnsemblProtists"/>
        </authorList>
    </citation>
    <scope>IDENTIFICATION</scope>
</reference>
<name>L1IMV5_GUITC</name>
<dbReference type="EnsemblProtists" id="EKX37422">
    <property type="protein sequence ID" value="EKX37422"/>
    <property type="gene ID" value="GUITHDRAFT_116383"/>
</dbReference>
<keyword evidence="3" id="KW-1185">Reference proteome</keyword>
<dbReference type="OrthoDB" id="1935723at2759"/>
<reference evidence="1 3" key="1">
    <citation type="journal article" date="2012" name="Nature">
        <title>Algal genomes reveal evolutionary mosaicism and the fate of nucleomorphs.</title>
        <authorList>
            <consortium name="DOE Joint Genome Institute"/>
            <person name="Curtis B.A."/>
            <person name="Tanifuji G."/>
            <person name="Burki F."/>
            <person name="Gruber A."/>
            <person name="Irimia M."/>
            <person name="Maruyama S."/>
            <person name="Arias M.C."/>
            <person name="Ball S.G."/>
            <person name="Gile G.H."/>
            <person name="Hirakawa Y."/>
            <person name="Hopkins J.F."/>
            <person name="Kuo A."/>
            <person name="Rensing S.A."/>
            <person name="Schmutz J."/>
            <person name="Symeonidi A."/>
            <person name="Elias M."/>
            <person name="Eveleigh R.J."/>
            <person name="Herman E.K."/>
            <person name="Klute M.J."/>
            <person name="Nakayama T."/>
            <person name="Obornik M."/>
            <person name="Reyes-Prieto A."/>
            <person name="Armbrust E.V."/>
            <person name="Aves S.J."/>
            <person name="Beiko R.G."/>
            <person name="Coutinho P."/>
            <person name="Dacks J.B."/>
            <person name="Durnford D.G."/>
            <person name="Fast N.M."/>
            <person name="Green B.R."/>
            <person name="Grisdale C.J."/>
            <person name="Hempel F."/>
            <person name="Henrissat B."/>
            <person name="Hoppner M.P."/>
            <person name="Ishida K."/>
            <person name="Kim E."/>
            <person name="Koreny L."/>
            <person name="Kroth P.G."/>
            <person name="Liu Y."/>
            <person name="Malik S.B."/>
            <person name="Maier U.G."/>
            <person name="McRose D."/>
            <person name="Mock T."/>
            <person name="Neilson J.A."/>
            <person name="Onodera N.T."/>
            <person name="Poole A.M."/>
            <person name="Pritham E.J."/>
            <person name="Richards T.A."/>
            <person name="Rocap G."/>
            <person name="Roy S.W."/>
            <person name="Sarai C."/>
            <person name="Schaack S."/>
            <person name="Shirato S."/>
            <person name="Slamovits C.H."/>
            <person name="Spencer D.F."/>
            <person name="Suzuki S."/>
            <person name="Worden A.Z."/>
            <person name="Zauner S."/>
            <person name="Barry K."/>
            <person name="Bell C."/>
            <person name="Bharti A.K."/>
            <person name="Crow J.A."/>
            <person name="Grimwood J."/>
            <person name="Kramer R."/>
            <person name="Lindquist E."/>
            <person name="Lucas S."/>
            <person name="Salamov A."/>
            <person name="McFadden G.I."/>
            <person name="Lane C.E."/>
            <person name="Keeling P.J."/>
            <person name="Gray M.W."/>
            <person name="Grigoriev I.V."/>
            <person name="Archibald J.M."/>
        </authorList>
    </citation>
    <scope>NUCLEOTIDE SEQUENCE</scope>
    <source>
        <strain evidence="1 3">CCMP2712</strain>
    </source>
</reference>
<evidence type="ECO:0000313" key="2">
    <source>
        <dbReference type="EnsemblProtists" id="EKX37422"/>
    </source>
</evidence>
<evidence type="ECO:0000313" key="1">
    <source>
        <dbReference type="EMBL" id="EKX37422.1"/>
    </source>
</evidence>
<organism evidence="1">
    <name type="scientific">Guillardia theta (strain CCMP2712)</name>
    <name type="common">Cryptophyte</name>
    <dbReference type="NCBI Taxonomy" id="905079"/>
    <lineage>
        <taxon>Eukaryota</taxon>
        <taxon>Cryptophyceae</taxon>
        <taxon>Pyrenomonadales</taxon>
        <taxon>Geminigeraceae</taxon>
        <taxon>Guillardia</taxon>
    </lineage>
</organism>
<proteinExistence type="predicted"/>
<gene>
    <name evidence="1" type="ORF">GUITHDRAFT_116383</name>
</gene>
<dbReference type="PaxDb" id="55529-EKX37422"/>
<accession>L1IMV5</accession>
<dbReference type="HOGENOM" id="CLU_870034_0_0_1"/>
<dbReference type="Proteomes" id="UP000011087">
    <property type="component" value="Unassembled WGS sequence"/>
</dbReference>
<evidence type="ECO:0000313" key="3">
    <source>
        <dbReference type="Proteomes" id="UP000011087"/>
    </source>
</evidence>
<protein>
    <submittedName>
        <fullName evidence="1 2">Uncharacterized protein</fullName>
    </submittedName>
</protein>
<dbReference type="RefSeq" id="XP_005824402.1">
    <property type="nucleotide sequence ID" value="XM_005824345.1"/>
</dbReference>
<sequence length="320" mass="35932">MRPVLVLSGMSRRMQRSEKRIRGCMREAEDVPISFTHDLRADTKELLTDLCCRLSLIPRQPTMPVKQPRSCGLWKFLMVVWLAAVWPEGVRSMQTFAFMSAVHNPKMMQSLRHSSRTCKLFSGSTGRHEDGQRRTRNLSLFMRNSGGGKDFLQEAQAQIASLTRSLQQFLSNGTGLIFPAVFVLLLVTGQVALQEGDVKENVAHGSEKAVPFLEREEGGEDQDRMPRLVEILIKWVFDIFNFIFLLTSVVDGECPNCGSRVMLAKKSQSLCMTCGTPLLVENGKVSRVSVYNTRTDTRTGKQTVVDVVDVEAIDVDSKEK</sequence>
<dbReference type="KEGG" id="gtt:GUITHDRAFT_116383"/>
<dbReference type="AlphaFoldDB" id="L1IMV5"/>